<evidence type="ECO:0008006" key="5">
    <source>
        <dbReference type="Google" id="ProtNLM"/>
    </source>
</evidence>
<dbReference type="InterPro" id="IPR001940">
    <property type="entry name" value="Peptidase_S1C"/>
</dbReference>
<name>A0ABP8G1U4_9BACT</name>
<dbReference type="EMBL" id="BAABGX010000003">
    <property type="protein sequence ID" value="GAA4315540.1"/>
    <property type="molecule type" value="Genomic_DNA"/>
</dbReference>
<dbReference type="Pfam" id="PF13365">
    <property type="entry name" value="Trypsin_2"/>
    <property type="match status" value="1"/>
</dbReference>
<evidence type="ECO:0000256" key="2">
    <source>
        <dbReference type="SAM" id="Phobius"/>
    </source>
</evidence>
<dbReference type="InterPro" id="IPR043504">
    <property type="entry name" value="Peptidase_S1_PA_chymotrypsin"/>
</dbReference>
<protein>
    <recommendedName>
        <fullName evidence="5">Trypsin-like peptidase domain-containing protein</fullName>
    </recommendedName>
</protein>
<dbReference type="Gene3D" id="2.40.10.10">
    <property type="entry name" value="Trypsin-like serine proteases"/>
    <property type="match status" value="2"/>
</dbReference>
<dbReference type="PANTHER" id="PTHR43019:SF23">
    <property type="entry name" value="PROTEASE DO-LIKE 5, CHLOROPLASTIC"/>
    <property type="match status" value="1"/>
</dbReference>
<keyword evidence="2" id="KW-0472">Membrane</keyword>
<dbReference type="Proteomes" id="UP001501844">
    <property type="component" value="Unassembled WGS sequence"/>
</dbReference>
<keyword evidence="4" id="KW-1185">Reference proteome</keyword>
<evidence type="ECO:0000313" key="3">
    <source>
        <dbReference type="EMBL" id="GAA4315540.1"/>
    </source>
</evidence>
<organism evidence="3 4">
    <name type="scientific">Nibribacter koreensis</name>
    <dbReference type="NCBI Taxonomy" id="1084519"/>
    <lineage>
        <taxon>Bacteria</taxon>
        <taxon>Pseudomonadati</taxon>
        <taxon>Bacteroidota</taxon>
        <taxon>Cytophagia</taxon>
        <taxon>Cytophagales</taxon>
        <taxon>Hymenobacteraceae</taxon>
        <taxon>Nibribacter</taxon>
    </lineage>
</organism>
<dbReference type="PANTHER" id="PTHR43019">
    <property type="entry name" value="SERINE ENDOPROTEASE DEGS"/>
    <property type="match status" value="1"/>
</dbReference>
<proteinExistence type="predicted"/>
<dbReference type="SUPFAM" id="SSF50494">
    <property type="entry name" value="Trypsin-like serine proteases"/>
    <property type="match status" value="1"/>
</dbReference>
<dbReference type="InterPro" id="IPR009003">
    <property type="entry name" value="Peptidase_S1_PA"/>
</dbReference>
<keyword evidence="2" id="KW-0812">Transmembrane</keyword>
<feature type="coiled-coil region" evidence="1">
    <location>
        <begin position="131"/>
        <end position="158"/>
    </location>
</feature>
<dbReference type="PRINTS" id="PR00834">
    <property type="entry name" value="PROTEASES2C"/>
</dbReference>
<keyword evidence="2" id="KW-1133">Transmembrane helix</keyword>
<sequence length="374" mass="41388">MSERELYELIERYHQHQVTSSERAQLEERIASDPAFAQRVQDFKLLTATLQSHGKQKVLRQRLNGLHQEWKAENPVQTRTVAAPTTPPARKTPAIKLFLKQYSATMMVAATVAIVTVFSSLMGMELWRSANKQQTARYVELRREVDALKRKQNALLQDATTTPRASVNPGQFTGSGFALTADGYFVTSYHVIEGADSLMIENKAGNRYKVVEVYSDQVRDLALLQVIDTAFHGFGKLPYSFKSNESDLGERVFTLGYPREDLVFGDGTLSSKSGVYGDTSSYQISIPLNPGNSGGPLLDDKGNMIGVISGKMLGVDGAAFAVKSGYLLTLLEQLPASRLPQPVNLPKTNSLAGTSRPQQLKKLQDFVYMVKVYN</sequence>
<reference evidence="4" key="1">
    <citation type="journal article" date="2019" name="Int. J. Syst. Evol. Microbiol.">
        <title>The Global Catalogue of Microorganisms (GCM) 10K type strain sequencing project: providing services to taxonomists for standard genome sequencing and annotation.</title>
        <authorList>
            <consortium name="The Broad Institute Genomics Platform"/>
            <consortium name="The Broad Institute Genome Sequencing Center for Infectious Disease"/>
            <person name="Wu L."/>
            <person name="Ma J."/>
        </authorList>
    </citation>
    <scope>NUCLEOTIDE SEQUENCE [LARGE SCALE GENOMIC DNA]</scope>
    <source>
        <strain evidence="4">JCM 17917</strain>
    </source>
</reference>
<evidence type="ECO:0000313" key="4">
    <source>
        <dbReference type="Proteomes" id="UP001501844"/>
    </source>
</evidence>
<evidence type="ECO:0000256" key="1">
    <source>
        <dbReference type="SAM" id="Coils"/>
    </source>
</evidence>
<feature type="transmembrane region" description="Helical" evidence="2">
    <location>
        <begin position="106"/>
        <end position="127"/>
    </location>
</feature>
<gene>
    <name evidence="3" type="ORF">GCM10023183_36220</name>
</gene>
<accession>A0ABP8G1U4</accession>
<dbReference type="RefSeq" id="WP_345169411.1">
    <property type="nucleotide sequence ID" value="NZ_BAABGX010000003.1"/>
</dbReference>
<keyword evidence="1" id="KW-0175">Coiled coil</keyword>
<comment type="caution">
    <text evidence="3">The sequence shown here is derived from an EMBL/GenBank/DDBJ whole genome shotgun (WGS) entry which is preliminary data.</text>
</comment>